<name>A0A914XI15_9BILA</name>
<reference evidence="3" key="1">
    <citation type="submission" date="2022-11" db="UniProtKB">
        <authorList>
            <consortium name="WormBaseParasite"/>
        </authorList>
    </citation>
    <scope>IDENTIFICATION</scope>
</reference>
<accession>A0A914XI15</accession>
<protein>
    <submittedName>
        <fullName evidence="3">Uncharacterized protein</fullName>
    </submittedName>
</protein>
<evidence type="ECO:0000256" key="1">
    <source>
        <dbReference type="SAM" id="MobiDB-lite"/>
    </source>
</evidence>
<sequence length="155" mass="17207">MEEAIDARGWSRASRVRRRRGLAADQPGQPIRRAALCPAGEAASVRESGERKETLSPTTTAATPPLILFTKRGDSEEEKSCGATTRRQCKSLCRSKCQCVGCASMFALRLQWHSCLIRPALDDEHYWRPDVAVAVFNIRDIMSTVTLNPSCCFAY</sequence>
<dbReference type="Proteomes" id="UP000887566">
    <property type="component" value="Unplaced"/>
</dbReference>
<dbReference type="WBParaSite" id="PSAMB.scaffold876size39720.g9340.t1">
    <property type="protein sequence ID" value="PSAMB.scaffold876size39720.g9340.t1"/>
    <property type="gene ID" value="PSAMB.scaffold876size39720.g9340"/>
</dbReference>
<dbReference type="AlphaFoldDB" id="A0A914XI15"/>
<feature type="region of interest" description="Disordered" evidence="1">
    <location>
        <begin position="40"/>
        <end position="60"/>
    </location>
</feature>
<keyword evidence="2" id="KW-1185">Reference proteome</keyword>
<proteinExistence type="predicted"/>
<evidence type="ECO:0000313" key="3">
    <source>
        <dbReference type="WBParaSite" id="PSAMB.scaffold876size39720.g9340.t1"/>
    </source>
</evidence>
<organism evidence="2 3">
    <name type="scientific">Plectus sambesii</name>
    <dbReference type="NCBI Taxonomy" id="2011161"/>
    <lineage>
        <taxon>Eukaryota</taxon>
        <taxon>Metazoa</taxon>
        <taxon>Ecdysozoa</taxon>
        <taxon>Nematoda</taxon>
        <taxon>Chromadorea</taxon>
        <taxon>Plectida</taxon>
        <taxon>Plectina</taxon>
        <taxon>Plectoidea</taxon>
        <taxon>Plectidae</taxon>
        <taxon>Plectus</taxon>
    </lineage>
</organism>
<evidence type="ECO:0000313" key="2">
    <source>
        <dbReference type="Proteomes" id="UP000887566"/>
    </source>
</evidence>